<dbReference type="InterPro" id="IPR020613">
    <property type="entry name" value="Thiolase_CS"/>
</dbReference>
<accession>A0A6I3SPV2</accession>
<dbReference type="PANTHER" id="PTHR43853:SF21">
    <property type="entry name" value="STEROID 3-KETOACYL-COA THIOLASE"/>
    <property type="match status" value="1"/>
</dbReference>
<reference evidence="13 14" key="1">
    <citation type="submission" date="2019-11" db="EMBL/GenBank/DDBJ databases">
        <title>Whole-genome sequence of a the green, strictly anaerobic photosynthetic bacterium Heliobacillus mobilis DSM 6151.</title>
        <authorList>
            <person name="Kyndt J.A."/>
            <person name="Meyer T.E."/>
        </authorList>
    </citation>
    <scope>NUCLEOTIDE SEQUENCE [LARGE SCALE GENOMIC DNA]</scope>
    <source>
        <strain evidence="13 14">DSM 6151</strain>
    </source>
</reference>
<comment type="catalytic activity">
    <reaction evidence="8">
        <text>2 acetyl-CoA = acetoacetyl-CoA + CoA</text>
        <dbReference type="Rhea" id="RHEA:21036"/>
        <dbReference type="ChEBI" id="CHEBI:57286"/>
        <dbReference type="ChEBI" id="CHEBI:57287"/>
        <dbReference type="ChEBI" id="CHEBI:57288"/>
        <dbReference type="EC" id="2.3.1.9"/>
    </reaction>
</comment>
<dbReference type="PANTHER" id="PTHR43853">
    <property type="entry name" value="3-KETOACYL-COA THIOLASE, PEROXISOMAL"/>
    <property type="match status" value="1"/>
</dbReference>
<protein>
    <recommendedName>
        <fullName evidence="7">Acetyl-CoA acetyltransferase</fullName>
        <ecNumber evidence="6">2.3.1.16</ecNumber>
    </recommendedName>
</protein>
<keyword evidence="4 10" id="KW-0808">Transferase</keyword>
<dbReference type="InterPro" id="IPR020615">
    <property type="entry name" value="Thiolase_acyl_enz_int_AS"/>
</dbReference>
<dbReference type="AlphaFoldDB" id="A0A6I3SPV2"/>
<dbReference type="EMBL" id="WNKU01000034">
    <property type="protein sequence ID" value="MTV50756.1"/>
    <property type="molecule type" value="Genomic_DNA"/>
</dbReference>
<dbReference type="InterPro" id="IPR020610">
    <property type="entry name" value="Thiolase_AS"/>
</dbReference>
<dbReference type="Gene3D" id="3.40.47.10">
    <property type="match status" value="1"/>
</dbReference>
<name>A0A6I3SPV2_HELMO</name>
<dbReference type="Pfam" id="PF02803">
    <property type="entry name" value="Thiolase_C"/>
    <property type="match status" value="1"/>
</dbReference>
<comment type="pathway">
    <text evidence="2">Lipid metabolism.</text>
</comment>
<dbReference type="InterPro" id="IPR002155">
    <property type="entry name" value="Thiolase"/>
</dbReference>
<evidence type="ECO:0000259" key="11">
    <source>
        <dbReference type="Pfam" id="PF00108"/>
    </source>
</evidence>
<dbReference type="PROSITE" id="PS00737">
    <property type="entry name" value="THIOLASE_2"/>
    <property type="match status" value="1"/>
</dbReference>
<evidence type="ECO:0000256" key="2">
    <source>
        <dbReference type="ARBA" id="ARBA00005189"/>
    </source>
</evidence>
<dbReference type="Proteomes" id="UP000430670">
    <property type="component" value="Unassembled WGS sequence"/>
</dbReference>
<dbReference type="PIRSF" id="PIRSF000429">
    <property type="entry name" value="Ac-CoA_Ac_transf"/>
    <property type="match status" value="1"/>
</dbReference>
<feature type="active site" description="Proton acceptor" evidence="9">
    <location>
        <position position="378"/>
    </location>
</feature>
<feature type="active site" description="Proton acceptor" evidence="9">
    <location>
        <position position="348"/>
    </location>
</feature>
<dbReference type="FunFam" id="3.40.47.10:FF:000010">
    <property type="entry name" value="Acetyl-CoA acetyltransferase (Thiolase)"/>
    <property type="match status" value="1"/>
</dbReference>
<organism evidence="13 14">
    <name type="scientific">Heliobacterium mobile</name>
    <name type="common">Heliobacillus mobilis</name>
    <dbReference type="NCBI Taxonomy" id="28064"/>
    <lineage>
        <taxon>Bacteria</taxon>
        <taxon>Bacillati</taxon>
        <taxon>Bacillota</taxon>
        <taxon>Clostridia</taxon>
        <taxon>Eubacteriales</taxon>
        <taxon>Heliobacteriaceae</taxon>
        <taxon>Heliobacterium</taxon>
    </lineage>
</organism>
<dbReference type="PROSITE" id="PS00099">
    <property type="entry name" value="THIOLASE_3"/>
    <property type="match status" value="1"/>
</dbReference>
<dbReference type="InterPro" id="IPR020617">
    <property type="entry name" value="Thiolase_C"/>
</dbReference>
<evidence type="ECO:0000259" key="12">
    <source>
        <dbReference type="Pfam" id="PF02803"/>
    </source>
</evidence>
<feature type="domain" description="Thiolase C-terminal" evidence="12">
    <location>
        <begin position="270"/>
        <end position="391"/>
    </location>
</feature>
<evidence type="ECO:0000256" key="5">
    <source>
        <dbReference type="ARBA" id="ARBA00023315"/>
    </source>
</evidence>
<comment type="similarity">
    <text evidence="3 10">Belongs to the thiolase-like superfamily. Thiolase family.</text>
</comment>
<feature type="active site" description="Acyl-thioester intermediate" evidence="9">
    <location>
        <position position="91"/>
    </location>
</feature>
<dbReference type="OrthoDB" id="9764892at2"/>
<evidence type="ECO:0000313" key="14">
    <source>
        <dbReference type="Proteomes" id="UP000430670"/>
    </source>
</evidence>
<dbReference type="InterPro" id="IPR050215">
    <property type="entry name" value="Thiolase-like_sf_Thiolase"/>
</dbReference>
<dbReference type="GO" id="GO:0003985">
    <property type="term" value="F:acetyl-CoA C-acetyltransferase activity"/>
    <property type="evidence" value="ECO:0007669"/>
    <property type="project" value="UniProtKB-EC"/>
</dbReference>
<dbReference type="GO" id="GO:0006635">
    <property type="term" value="P:fatty acid beta-oxidation"/>
    <property type="evidence" value="ECO:0007669"/>
    <property type="project" value="TreeGrafter"/>
</dbReference>
<keyword evidence="5 10" id="KW-0012">Acyltransferase</keyword>
<evidence type="ECO:0000256" key="7">
    <source>
        <dbReference type="ARBA" id="ARBA00044137"/>
    </source>
</evidence>
<comment type="subcellular location">
    <subcellularLocation>
        <location evidence="1">Cytoplasm</location>
    </subcellularLocation>
</comment>
<proteinExistence type="inferred from homology"/>
<comment type="caution">
    <text evidence="13">The sequence shown here is derived from an EMBL/GenBank/DDBJ whole genome shotgun (WGS) entry which is preliminary data.</text>
</comment>
<dbReference type="PROSITE" id="PS00098">
    <property type="entry name" value="THIOLASE_1"/>
    <property type="match status" value="1"/>
</dbReference>
<dbReference type="GO" id="GO:0005737">
    <property type="term" value="C:cytoplasm"/>
    <property type="evidence" value="ECO:0007669"/>
    <property type="project" value="UniProtKB-SubCell"/>
</dbReference>
<evidence type="ECO:0000256" key="4">
    <source>
        <dbReference type="ARBA" id="ARBA00022679"/>
    </source>
</evidence>
<evidence type="ECO:0000256" key="1">
    <source>
        <dbReference type="ARBA" id="ARBA00004496"/>
    </source>
</evidence>
<dbReference type="InterPro" id="IPR016039">
    <property type="entry name" value="Thiolase-like"/>
</dbReference>
<dbReference type="SUPFAM" id="SSF53901">
    <property type="entry name" value="Thiolase-like"/>
    <property type="match status" value="2"/>
</dbReference>
<dbReference type="Pfam" id="PF00108">
    <property type="entry name" value="Thiolase_N"/>
    <property type="match status" value="1"/>
</dbReference>
<dbReference type="RefSeq" id="WP_155477836.1">
    <property type="nucleotide sequence ID" value="NZ_WNKU01000034.1"/>
</dbReference>
<evidence type="ECO:0000256" key="3">
    <source>
        <dbReference type="ARBA" id="ARBA00010982"/>
    </source>
</evidence>
<dbReference type="NCBIfam" id="TIGR01930">
    <property type="entry name" value="AcCoA-C-Actrans"/>
    <property type="match status" value="1"/>
</dbReference>
<dbReference type="EC" id="2.3.1.16" evidence="6"/>
<gene>
    <name evidence="13" type="ORF">GJ688_17630</name>
</gene>
<dbReference type="InterPro" id="IPR020616">
    <property type="entry name" value="Thiolase_N"/>
</dbReference>
<feature type="domain" description="Thiolase N-terminal" evidence="11">
    <location>
        <begin position="5"/>
        <end position="261"/>
    </location>
</feature>
<keyword evidence="14" id="KW-1185">Reference proteome</keyword>
<evidence type="ECO:0000256" key="8">
    <source>
        <dbReference type="ARBA" id="ARBA00051550"/>
    </source>
</evidence>
<evidence type="ECO:0000256" key="9">
    <source>
        <dbReference type="PIRSR" id="PIRSR000429-1"/>
    </source>
</evidence>
<evidence type="ECO:0000256" key="6">
    <source>
        <dbReference type="ARBA" id="ARBA00024073"/>
    </source>
</evidence>
<dbReference type="GO" id="GO:0010124">
    <property type="term" value="P:phenylacetate catabolic process"/>
    <property type="evidence" value="ECO:0007669"/>
    <property type="project" value="TreeGrafter"/>
</dbReference>
<evidence type="ECO:0000313" key="13">
    <source>
        <dbReference type="EMBL" id="MTV50756.1"/>
    </source>
</evidence>
<dbReference type="CDD" id="cd00751">
    <property type="entry name" value="thiolase"/>
    <property type="match status" value="1"/>
</dbReference>
<sequence>MREAVIVSAVRTPVGKAPKGTLKDVRPEDMAALAVREALERAKAIGPEQVEDIVMGCAFPEAEQGMNLGRIVAQRANLPHSVCGMTVNRFCSSGLQTIAMAAERIMAGFAEVMIAGGVESMSMIPMGGNKIAPNPYLMENMPEAYIAMGITAENVASRFGISREEQDLFALSSHQKAAKAQAEERFAEEIIPVMFKKRWFNEEGKLQEQDEEFNKDEGVRPDTTLEALSKLRPAFREKGTVTAGNSSQMSDGASAVVITSREKAEQLQLPVLGSFRAFAVGGVPADIMGIGPIEAIPKALKLAGIRQDEVDLFEINEAFAAQAIYVINHLGIDPKRVNVNGGAIALGHPLGCTGAKLTTSLLHEIKRRRGRYGVVSMCIGGGMGAAAVFERFE</sequence>
<evidence type="ECO:0000256" key="10">
    <source>
        <dbReference type="RuleBase" id="RU003557"/>
    </source>
</evidence>